<keyword evidence="3" id="KW-1185">Reference proteome</keyword>
<dbReference type="Proteomes" id="UP000641137">
    <property type="component" value="Unassembled WGS sequence"/>
</dbReference>
<dbReference type="Pfam" id="PF12974">
    <property type="entry name" value="Phosphonate-bd"/>
    <property type="match status" value="1"/>
</dbReference>
<name>A0A8J3DHG9_9HYPH</name>
<sequence>MPKPSLSALVAACFSLSLLATFSQAQEAGWRDQIGTFKIGLVVQPGQPLPDRTLIREAFSRQLGMPADIVLVRDYPSLIDAQASGRVDYAIYSSLAYAAGTRFCKCVSPLVMPLGRVDGEENLRVAGQKILIRERSNGAARLRRLVAAQDTVSFHAWDLVRAEYGFPADMKILPAPTQEEARKLFAENKADMILDWELVSLEGERIQLSENSDDGIVLVWESGAILPLGIHAVRKNVPAEARKLLLSMMEGEDTTSLELFEQLEPVYNAGFVEATEADVAPAIAVFDGWIETQRTD</sequence>
<reference evidence="2" key="1">
    <citation type="journal article" date="2014" name="Int. J. Syst. Evol. Microbiol.">
        <title>Complete genome sequence of Corynebacterium casei LMG S-19264T (=DSM 44701T), isolated from a smear-ripened cheese.</title>
        <authorList>
            <consortium name="US DOE Joint Genome Institute (JGI-PGF)"/>
            <person name="Walter F."/>
            <person name="Albersmeier A."/>
            <person name="Kalinowski J."/>
            <person name="Ruckert C."/>
        </authorList>
    </citation>
    <scope>NUCLEOTIDE SEQUENCE</scope>
    <source>
        <strain evidence="2">KCTC 42097</strain>
    </source>
</reference>
<keyword evidence="1" id="KW-0732">Signal</keyword>
<reference evidence="2" key="2">
    <citation type="submission" date="2020-09" db="EMBL/GenBank/DDBJ databases">
        <authorList>
            <person name="Sun Q."/>
            <person name="Kim S."/>
        </authorList>
    </citation>
    <scope>NUCLEOTIDE SEQUENCE</scope>
    <source>
        <strain evidence="2">KCTC 42097</strain>
    </source>
</reference>
<evidence type="ECO:0000313" key="3">
    <source>
        <dbReference type="Proteomes" id="UP000641137"/>
    </source>
</evidence>
<evidence type="ECO:0000313" key="2">
    <source>
        <dbReference type="EMBL" id="GHC67110.1"/>
    </source>
</evidence>
<dbReference type="AlphaFoldDB" id="A0A8J3DHG9"/>
<proteinExistence type="predicted"/>
<feature type="signal peptide" evidence="1">
    <location>
        <begin position="1"/>
        <end position="25"/>
    </location>
</feature>
<evidence type="ECO:0000256" key="1">
    <source>
        <dbReference type="SAM" id="SignalP"/>
    </source>
</evidence>
<protein>
    <submittedName>
        <fullName evidence="2">Phosphonate ABC transporter substrate-binding protein</fullName>
    </submittedName>
</protein>
<dbReference type="SUPFAM" id="SSF53850">
    <property type="entry name" value="Periplasmic binding protein-like II"/>
    <property type="match status" value="1"/>
</dbReference>
<comment type="caution">
    <text evidence="2">The sequence shown here is derived from an EMBL/GenBank/DDBJ whole genome shotgun (WGS) entry which is preliminary data.</text>
</comment>
<organism evidence="2 3">
    <name type="scientific">Limoniibacter endophyticus</name>
    <dbReference type="NCBI Taxonomy" id="1565040"/>
    <lineage>
        <taxon>Bacteria</taxon>
        <taxon>Pseudomonadati</taxon>
        <taxon>Pseudomonadota</taxon>
        <taxon>Alphaproteobacteria</taxon>
        <taxon>Hyphomicrobiales</taxon>
        <taxon>Bartonellaceae</taxon>
        <taxon>Limoniibacter</taxon>
    </lineage>
</organism>
<dbReference type="EMBL" id="BMZO01000003">
    <property type="protein sequence ID" value="GHC67110.1"/>
    <property type="molecule type" value="Genomic_DNA"/>
</dbReference>
<accession>A0A8J3DHG9</accession>
<gene>
    <name evidence="2" type="ORF">GCM10010136_10860</name>
</gene>
<dbReference type="RefSeq" id="WP_210310861.1">
    <property type="nucleotide sequence ID" value="NZ_BMZO01000003.1"/>
</dbReference>
<feature type="chain" id="PRO_5035298573" evidence="1">
    <location>
        <begin position="26"/>
        <end position="296"/>
    </location>
</feature>